<evidence type="ECO:0000313" key="19">
    <source>
        <dbReference type="Proteomes" id="UP000222788"/>
    </source>
</evidence>
<protein>
    <recommendedName>
        <fullName evidence="5">DASH complex subunit ASK1</fullName>
    </recommendedName>
</protein>
<keyword evidence="11" id="KW-0159">Chromosome partition</keyword>
<name>A0A2C5X5F2_9PEZI</name>
<keyword evidence="6" id="KW-0158">Chromosome</keyword>
<feature type="region of interest" description="Disordered" evidence="17">
    <location>
        <begin position="348"/>
        <end position="370"/>
    </location>
</feature>
<evidence type="ECO:0000256" key="7">
    <source>
        <dbReference type="ARBA" id="ARBA00022490"/>
    </source>
</evidence>
<feature type="compositionally biased region" description="Low complexity" evidence="17">
    <location>
        <begin position="128"/>
        <end position="141"/>
    </location>
</feature>
<comment type="caution">
    <text evidence="18">The sequence shown here is derived from an EMBL/GenBank/DDBJ whole genome shotgun (WGS) entry which is preliminary data.</text>
</comment>
<evidence type="ECO:0000256" key="3">
    <source>
        <dbReference type="ARBA" id="ARBA00004629"/>
    </source>
</evidence>
<dbReference type="PANTHER" id="PTHR28200">
    <property type="entry name" value="DASH COMPLEX SUBUNIT ASK1"/>
    <property type="match status" value="1"/>
</dbReference>
<keyword evidence="7" id="KW-0963">Cytoplasm</keyword>
<dbReference type="STRING" id="1035309.A0A2C5X5F2"/>
<evidence type="ECO:0000256" key="14">
    <source>
        <dbReference type="ARBA" id="ARBA00023242"/>
    </source>
</evidence>
<keyword evidence="13" id="KW-0206">Cytoskeleton</keyword>
<comment type="subcellular location">
    <subcellularLocation>
        <location evidence="3">Chromosome</location>
        <location evidence="3">Centromere</location>
        <location evidence="3">Kinetochore</location>
    </subcellularLocation>
    <subcellularLocation>
        <location evidence="2">Cytoplasm</location>
        <location evidence="2">Cytoskeleton</location>
        <location evidence="2">Spindle</location>
    </subcellularLocation>
    <subcellularLocation>
        <location evidence="1">Nucleus</location>
    </subcellularLocation>
</comment>
<dbReference type="Pfam" id="PF08655">
    <property type="entry name" value="DASH_Ask1"/>
    <property type="match status" value="1"/>
</dbReference>
<keyword evidence="10" id="KW-0498">Mitosis</keyword>
<keyword evidence="9" id="KW-0493">Microtubule</keyword>
<dbReference type="EMBL" id="APWK03000046">
    <property type="protein sequence ID" value="PHH53273.1"/>
    <property type="molecule type" value="Genomic_DNA"/>
</dbReference>
<evidence type="ECO:0000256" key="9">
    <source>
        <dbReference type="ARBA" id="ARBA00022701"/>
    </source>
</evidence>
<dbReference type="InterPro" id="IPR013964">
    <property type="entry name" value="DASH_Ask1"/>
</dbReference>
<dbReference type="OrthoDB" id="5573898at2759"/>
<accession>A0A2C5X5F2</accession>
<feature type="compositionally biased region" description="Basic and acidic residues" evidence="17">
    <location>
        <begin position="142"/>
        <end position="154"/>
    </location>
</feature>
<reference evidence="18 19" key="1">
    <citation type="journal article" date="2013" name="Fungal Biol.">
        <title>Analysis of microsatellite markers in the genome of the plant pathogen Ceratocystis fimbriata.</title>
        <authorList>
            <person name="Simpson M.C."/>
            <person name="Wilken P.M."/>
            <person name="Coetzee M.P."/>
            <person name="Wingfield M.J."/>
            <person name="Wingfield B.D."/>
        </authorList>
    </citation>
    <scope>NUCLEOTIDE SEQUENCE [LARGE SCALE GENOMIC DNA]</scope>
    <source>
        <strain evidence="18 19">CBS 114723</strain>
    </source>
</reference>
<evidence type="ECO:0000256" key="15">
    <source>
        <dbReference type="ARBA" id="ARBA00023306"/>
    </source>
</evidence>
<evidence type="ECO:0000256" key="12">
    <source>
        <dbReference type="ARBA" id="ARBA00022838"/>
    </source>
</evidence>
<dbReference type="GO" id="GO:0005874">
    <property type="term" value="C:microtubule"/>
    <property type="evidence" value="ECO:0007669"/>
    <property type="project" value="UniProtKB-KW"/>
</dbReference>
<evidence type="ECO:0000256" key="10">
    <source>
        <dbReference type="ARBA" id="ARBA00022776"/>
    </source>
</evidence>
<feature type="compositionally biased region" description="Basic and acidic residues" evidence="17">
    <location>
        <begin position="99"/>
        <end position="125"/>
    </location>
</feature>
<evidence type="ECO:0000256" key="6">
    <source>
        <dbReference type="ARBA" id="ARBA00022454"/>
    </source>
</evidence>
<dbReference type="GO" id="GO:0008608">
    <property type="term" value="P:attachment of spindle microtubules to kinetochore"/>
    <property type="evidence" value="ECO:0007669"/>
    <property type="project" value="InterPro"/>
</dbReference>
<dbReference type="AlphaFoldDB" id="A0A2C5X5F2"/>
<evidence type="ECO:0000256" key="17">
    <source>
        <dbReference type="SAM" id="MobiDB-lite"/>
    </source>
</evidence>
<feature type="compositionally biased region" description="Polar residues" evidence="17">
    <location>
        <begin position="178"/>
        <end position="196"/>
    </location>
</feature>
<keyword evidence="19" id="KW-1185">Reference proteome</keyword>
<dbReference type="PANTHER" id="PTHR28200:SF1">
    <property type="entry name" value="DASH COMPLEX SUBUNIT ASK1"/>
    <property type="match status" value="1"/>
</dbReference>
<evidence type="ECO:0000256" key="4">
    <source>
        <dbReference type="ARBA" id="ARBA00010731"/>
    </source>
</evidence>
<proteinExistence type="inferred from homology"/>
<keyword evidence="16" id="KW-0137">Centromere</keyword>
<comment type="similarity">
    <text evidence="4">Belongs to the DASH complex ASK1 family.</text>
</comment>
<evidence type="ECO:0000256" key="13">
    <source>
        <dbReference type="ARBA" id="ARBA00023212"/>
    </source>
</evidence>
<dbReference type="GO" id="GO:0051301">
    <property type="term" value="P:cell division"/>
    <property type="evidence" value="ECO:0007669"/>
    <property type="project" value="UniProtKB-KW"/>
</dbReference>
<dbReference type="Proteomes" id="UP000222788">
    <property type="component" value="Unassembled WGS sequence"/>
</dbReference>
<sequence>MSRPAMPGRPLTMTEELEKLEQSITLTLQEIDSNFSKAHRIVTNNILPIVEQYGENSKAVWEASTFWKQFFEASANVSLSGYDDNEDETRQQSVEEESSAMRDITDANMTHDDHDRINNEVHGDDDTVTYQQQHQQGTRTQQHTEQDTHFHQYSEESMLDDPDGDLSGSTPRAPATRTIKSQYSDFQSPYSVQSNSRIDEEVTQLLSDDEEPPATRRGAAIVDEDDTSLLFNQRTAQLPNISLTPQPKVPPSLSAKDKGKESAMRHHVLKKNFRLPTTPHRFVARMQSPAKHCTSGTASRHRAANQPASERKPWEDSPESSPEMAIPRMRSEAFMSPMRTNNIRQKLEAVPSASGPRTPGVSIIAPRQQQYQSRQYQDYSDAAGPSAAYEYDPFTVEKSERALPKEKYEIDWESDSDDALGVSPPKTIQFALAPAKLIQTPAREASKRIVEDILATAGADKGGDMSPTMVKMREDLLDDSF</sequence>
<reference evidence="18 19" key="2">
    <citation type="journal article" date="2013" name="IMA Fungus">
        <title>IMA Genome-F 1: Ceratocystis fimbriata: Draft nuclear genome sequence for the plant pathogen, Ceratocystis fimbriata.</title>
        <authorList>
            <person name="Wilken P.M."/>
            <person name="Steenkamp E.T."/>
            <person name="Wingfield M.J."/>
            <person name="de Beer Z.W."/>
            <person name="Wingfield B.D."/>
        </authorList>
    </citation>
    <scope>NUCLEOTIDE SEQUENCE [LARGE SCALE GENOMIC DNA]</scope>
    <source>
        <strain evidence="18 19">CBS 114723</strain>
    </source>
</reference>
<organism evidence="18 19">
    <name type="scientific">Ceratocystis fimbriata CBS 114723</name>
    <dbReference type="NCBI Taxonomy" id="1035309"/>
    <lineage>
        <taxon>Eukaryota</taxon>
        <taxon>Fungi</taxon>
        <taxon>Dikarya</taxon>
        <taxon>Ascomycota</taxon>
        <taxon>Pezizomycotina</taxon>
        <taxon>Sordariomycetes</taxon>
        <taxon>Hypocreomycetidae</taxon>
        <taxon>Microascales</taxon>
        <taxon>Ceratocystidaceae</taxon>
        <taxon>Ceratocystis</taxon>
    </lineage>
</organism>
<evidence type="ECO:0000256" key="16">
    <source>
        <dbReference type="ARBA" id="ARBA00023328"/>
    </source>
</evidence>
<evidence type="ECO:0000256" key="5">
    <source>
        <dbReference type="ARBA" id="ARBA00014520"/>
    </source>
</evidence>
<feature type="region of interest" description="Disordered" evidence="17">
    <location>
        <begin position="80"/>
        <end position="196"/>
    </location>
</feature>
<keyword evidence="8" id="KW-0132">Cell division</keyword>
<feature type="region of interest" description="Disordered" evidence="17">
    <location>
        <begin position="287"/>
        <end position="323"/>
    </location>
</feature>
<gene>
    <name evidence="18" type="primary">ask1</name>
    <name evidence="18" type="ORF">CFIMG_002784RA</name>
</gene>
<dbReference type="GO" id="GO:0072686">
    <property type="term" value="C:mitotic spindle"/>
    <property type="evidence" value="ECO:0007669"/>
    <property type="project" value="InterPro"/>
</dbReference>
<evidence type="ECO:0000313" key="18">
    <source>
        <dbReference type="EMBL" id="PHH53273.1"/>
    </source>
</evidence>
<evidence type="ECO:0000256" key="11">
    <source>
        <dbReference type="ARBA" id="ARBA00022829"/>
    </source>
</evidence>
<feature type="region of interest" description="Disordered" evidence="17">
    <location>
        <begin position="237"/>
        <end position="261"/>
    </location>
</feature>
<keyword evidence="14" id="KW-0539">Nucleus</keyword>
<keyword evidence="15" id="KW-0131">Cell cycle</keyword>
<dbReference type="GO" id="GO:0042729">
    <property type="term" value="C:DASH complex"/>
    <property type="evidence" value="ECO:0007669"/>
    <property type="project" value="InterPro"/>
</dbReference>
<evidence type="ECO:0000256" key="8">
    <source>
        <dbReference type="ARBA" id="ARBA00022618"/>
    </source>
</evidence>
<dbReference type="GO" id="GO:0044732">
    <property type="term" value="C:mitotic spindle pole body"/>
    <property type="evidence" value="ECO:0007669"/>
    <property type="project" value="TreeGrafter"/>
</dbReference>
<keyword evidence="12" id="KW-0995">Kinetochore</keyword>
<evidence type="ECO:0000256" key="2">
    <source>
        <dbReference type="ARBA" id="ARBA00004186"/>
    </source>
</evidence>
<evidence type="ECO:0000256" key="1">
    <source>
        <dbReference type="ARBA" id="ARBA00004123"/>
    </source>
</evidence>